<evidence type="ECO:0000313" key="3">
    <source>
        <dbReference type="Proteomes" id="UP000789508"/>
    </source>
</evidence>
<feature type="compositionally biased region" description="Polar residues" evidence="1">
    <location>
        <begin position="10"/>
        <end position="30"/>
    </location>
</feature>
<dbReference type="OrthoDB" id="443682at2759"/>
<evidence type="ECO:0000313" key="2">
    <source>
        <dbReference type="EMBL" id="CAG8767532.1"/>
    </source>
</evidence>
<reference evidence="2" key="1">
    <citation type="submission" date="2021-06" db="EMBL/GenBank/DDBJ databases">
        <authorList>
            <person name="Kallberg Y."/>
            <person name="Tangrot J."/>
            <person name="Rosling A."/>
        </authorList>
    </citation>
    <scope>NUCLEOTIDE SEQUENCE</scope>
    <source>
        <strain evidence="2">FL130A</strain>
    </source>
</reference>
<accession>A0A9N9NSQ8</accession>
<organism evidence="2 3">
    <name type="scientific">Ambispora leptoticha</name>
    <dbReference type="NCBI Taxonomy" id="144679"/>
    <lineage>
        <taxon>Eukaryota</taxon>
        <taxon>Fungi</taxon>
        <taxon>Fungi incertae sedis</taxon>
        <taxon>Mucoromycota</taxon>
        <taxon>Glomeromycotina</taxon>
        <taxon>Glomeromycetes</taxon>
        <taxon>Archaeosporales</taxon>
        <taxon>Ambisporaceae</taxon>
        <taxon>Ambispora</taxon>
    </lineage>
</organism>
<name>A0A9N9NSQ8_9GLOM</name>
<sequence>NQIRRAELADNNNAMEGTWESDSTACGGSSDSEKIQGRIDTIKDQAKYLKIHDARILKRIEVFFVKLGKGDEIKSLITDYSKSTVGLDWNDPIPLDERYRNDDRYSDIVAAFDDFKEIAQYIVEAIQLENSWMRKMSTSVFIINIEKLRRTDIIILYVKICLK</sequence>
<feature type="region of interest" description="Disordered" evidence="1">
    <location>
        <begin position="1"/>
        <end position="32"/>
    </location>
</feature>
<comment type="caution">
    <text evidence="2">The sequence shown here is derived from an EMBL/GenBank/DDBJ whole genome shotgun (WGS) entry which is preliminary data.</text>
</comment>
<dbReference type="EMBL" id="CAJVPS010050210">
    <property type="protein sequence ID" value="CAG8767532.1"/>
    <property type="molecule type" value="Genomic_DNA"/>
</dbReference>
<proteinExistence type="predicted"/>
<evidence type="ECO:0000256" key="1">
    <source>
        <dbReference type="SAM" id="MobiDB-lite"/>
    </source>
</evidence>
<feature type="non-terminal residue" evidence="2">
    <location>
        <position position="1"/>
    </location>
</feature>
<protein>
    <submittedName>
        <fullName evidence="2">2681_t:CDS:1</fullName>
    </submittedName>
</protein>
<feature type="non-terminal residue" evidence="2">
    <location>
        <position position="163"/>
    </location>
</feature>
<dbReference type="Proteomes" id="UP000789508">
    <property type="component" value="Unassembled WGS sequence"/>
</dbReference>
<dbReference type="AlphaFoldDB" id="A0A9N9NSQ8"/>
<keyword evidence="3" id="KW-1185">Reference proteome</keyword>
<gene>
    <name evidence="2" type="ORF">ALEPTO_LOCUS13959</name>
</gene>